<dbReference type="InterPro" id="IPR052029">
    <property type="entry name" value="PpiD_chaperone"/>
</dbReference>
<dbReference type="SUPFAM" id="SSF109998">
    <property type="entry name" value="Triger factor/SurA peptide-binding domain-like"/>
    <property type="match status" value="1"/>
</dbReference>
<dbReference type="GO" id="GO:0003755">
    <property type="term" value="F:peptidyl-prolyl cis-trans isomerase activity"/>
    <property type="evidence" value="ECO:0007669"/>
    <property type="project" value="UniProtKB-KW"/>
</dbReference>
<dbReference type="PANTHER" id="PTHR47529:SF1">
    <property type="entry name" value="PERIPLASMIC CHAPERONE PPID"/>
    <property type="match status" value="1"/>
</dbReference>
<dbReference type="OrthoDB" id="9812372at2"/>
<dbReference type="Pfam" id="PF13616">
    <property type="entry name" value="Rotamase_3"/>
    <property type="match status" value="1"/>
</dbReference>
<keyword evidence="4 12" id="KW-0812">Transmembrane</keyword>
<comment type="subcellular location">
    <subcellularLocation>
        <location evidence="1">Cell inner membrane</location>
        <topology evidence="1">Single-pass type II membrane protein</topology>
        <orientation evidence="1">Periplasmic side</orientation>
    </subcellularLocation>
</comment>
<evidence type="ECO:0000256" key="3">
    <source>
        <dbReference type="ARBA" id="ARBA00022519"/>
    </source>
</evidence>
<comment type="similarity">
    <text evidence="8">Belongs to the PpiD chaperone family.</text>
</comment>
<dbReference type="Pfam" id="PF13624">
    <property type="entry name" value="SurA_N_3"/>
    <property type="match status" value="1"/>
</dbReference>
<evidence type="ECO:0000256" key="11">
    <source>
        <dbReference type="PROSITE-ProRule" id="PRU00278"/>
    </source>
</evidence>
<keyword evidence="3" id="KW-0997">Cell inner membrane</keyword>
<dbReference type="AlphaFoldDB" id="A0A1M5LA08"/>
<proteinExistence type="inferred from homology"/>
<dbReference type="RefSeq" id="WP_073323033.1">
    <property type="nucleotide sequence ID" value="NZ_FQWD01000004.1"/>
</dbReference>
<accession>A0A1M5LA08</accession>
<dbReference type="InterPro" id="IPR046357">
    <property type="entry name" value="PPIase_dom_sf"/>
</dbReference>
<keyword evidence="5 12" id="KW-1133">Transmembrane helix</keyword>
<evidence type="ECO:0000259" key="13">
    <source>
        <dbReference type="PROSITE" id="PS50198"/>
    </source>
</evidence>
<dbReference type="InterPro" id="IPR000297">
    <property type="entry name" value="PPIase_PpiC"/>
</dbReference>
<feature type="domain" description="PpiC" evidence="13">
    <location>
        <begin position="268"/>
        <end position="366"/>
    </location>
</feature>
<keyword evidence="11 14" id="KW-0413">Isomerase</keyword>
<dbReference type="STRING" id="634436.SAMN05216361_2565"/>
<keyword evidence="11" id="KW-0697">Rotamase</keyword>
<keyword evidence="15" id="KW-1185">Reference proteome</keyword>
<evidence type="ECO:0000256" key="4">
    <source>
        <dbReference type="ARBA" id="ARBA00022692"/>
    </source>
</evidence>
<dbReference type="Gene3D" id="3.10.50.40">
    <property type="match status" value="1"/>
</dbReference>
<keyword evidence="6 12" id="KW-0472">Membrane</keyword>
<evidence type="ECO:0000256" key="5">
    <source>
        <dbReference type="ARBA" id="ARBA00022989"/>
    </source>
</evidence>
<dbReference type="PANTHER" id="PTHR47529">
    <property type="entry name" value="PEPTIDYL-PROLYL CIS-TRANS ISOMERASE D"/>
    <property type="match status" value="1"/>
</dbReference>
<reference evidence="15" key="1">
    <citation type="submission" date="2016-11" db="EMBL/GenBank/DDBJ databases">
        <authorList>
            <person name="Varghese N."/>
            <person name="Submissions S."/>
        </authorList>
    </citation>
    <scope>NUCLEOTIDE SEQUENCE [LARGE SCALE GENOMIC DNA]</scope>
    <source>
        <strain evidence="15">CGMCC 1.8995</strain>
    </source>
</reference>
<keyword evidence="2" id="KW-1003">Cell membrane</keyword>
<keyword evidence="7" id="KW-0143">Chaperone</keyword>
<dbReference type="InterPro" id="IPR027304">
    <property type="entry name" value="Trigger_fact/SurA_dom_sf"/>
</dbReference>
<dbReference type="Proteomes" id="UP000184520">
    <property type="component" value="Unassembled WGS sequence"/>
</dbReference>
<evidence type="ECO:0000256" key="6">
    <source>
        <dbReference type="ARBA" id="ARBA00023136"/>
    </source>
</evidence>
<evidence type="ECO:0000256" key="1">
    <source>
        <dbReference type="ARBA" id="ARBA00004382"/>
    </source>
</evidence>
<dbReference type="EMBL" id="FQWD01000004">
    <property type="protein sequence ID" value="SHG61253.1"/>
    <property type="molecule type" value="Genomic_DNA"/>
</dbReference>
<feature type="transmembrane region" description="Helical" evidence="12">
    <location>
        <begin position="12"/>
        <end position="34"/>
    </location>
</feature>
<organism evidence="14 15">
    <name type="scientific">Marisediminitalea aggregata</name>
    <dbReference type="NCBI Taxonomy" id="634436"/>
    <lineage>
        <taxon>Bacteria</taxon>
        <taxon>Pseudomonadati</taxon>
        <taxon>Pseudomonadota</taxon>
        <taxon>Gammaproteobacteria</taxon>
        <taxon>Alteromonadales</taxon>
        <taxon>Alteromonadaceae</taxon>
        <taxon>Marisediminitalea</taxon>
    </lineage>
</organism>
<protein>
    <recommendedName>
        <fullName evidence="9">Periplasmic chaperone PpiD</fullName>
    </recommendedName>
    <alternativeName>
        <fullName evidence="10">Periplasmic folding chaperone</fullName>
    </alternativeName>
</protein>
<evidence type="ECO:0000256" key="2">
    <source>
        <dbReference type="ARBA" id="ARBA00022475"/>
    </source>
</evidence>
<gene>
    <name evidence="14" type="ORF">SAMN05216361_2565</name>
</gene>
<evidence type="ECO:0000313" key="15">
    <source>
        <dbReference type="Proteomes" id="UP000184520"/>
    </source>
</evidence>
<evidence type="ECO:0000256" key="8">
    <source>
        <dbReference type="ARBA" id="ARBA00038408"/>
    </source>
</evidence>
<sequence>MLERIREGSQGPWAMAIIVLIVLSFVFAGVSSYVSSSGVTAAAEVNGEEISQQDVERAYQSQRARLEAQFGESIGALFSDENYLRDFRLNVLDRLIADTLVLQKAEELGLRVSDKQIREAIVQMPEFQTAGTFDNERYLMLLRQNGFQPASFSNYMRQQMTREQLARAVSASDFALPAEVTLANALQQQTRNAEYLIVDSAPFASEVELSDEEVNTFYEANLAQFDTQEKVNIAYVVLSVDDLKGDVTVSDEEVEQYYTENNLLYKTAEERRVSHIIIEFGDDEAAAKAKAEALVAELANGADFATLAQENSDDTFTAENGGDLDFITAGMMDEAFDDAAFSLAQVGDVSDVVETEFGYHIIKLTDIKPEEVTPLAEVSEEIRNQLATDKATDRFYSLQNDMANLAFEVPDTLEDVAGVANKPVKETGLVSAQLVPAPLNVPAVTSRVFDPAFIEEGLNSDLIELDDDTIAFVRIAEHEPQRTQSLDEVRTRILAQLRAEKAQQAAADWATNVVEQIKAGETPSLELGDVTLSWESKEALTRTSGELPRALVETLFTLGNAAPDNIDIAELGSGDVGIVKVTGINQPEALSEEDSAALAQQIATASAQTGYQAFIDSLRNAADVKINL</sequence>
<evidence type="ECO:0000256" key="7">
    <source>
        <dbReference type="ARBA" id="ARBA00023186"/>
    </source>
</evidence>
<evidence type="ECO:0000313" key="14">
    <source>
        <dbReference type="EMBL" id="SHG61253.1"/>
    </source>
</evidence>
<dbReference type="SUPFAM" id="SSF54534">
    <property type="entry name" value="FKBP-like"/>
    <property type="match status" value="1"/>
</dbReference>
<dbReference type="PROSITE" id="PS50198">
    <property type="entry name" value="PPIC_PPIASE_2"/>
    <property type="match status" value="1"/>
</dbReference>
<evidence type="ECO:0000256" key="12">
    <source>
        <dbReference type="SAM" id="Phobius"/>
    </source>
</evidence>
<dbReference type="GO" id="GO:0005886">
    <property type="term" value="C:plasma membrane"/>
    <property type="evidence" value="ECO:0007669"/>
    <property type="project" value="UniProtKB-SubCell"/>
</dbReference>
<evidence type="ECO:0000256" key="9">
    <source>
        <dbReference type="ARBA" id="ARBA00040743"/>
    </source>
</evidence>
<name>A0A1M5LA08_9ALTE</name>
<dbReference type="Gene3D" id="1.10.4030.10">
    <property type="entry name" value="Porin chaperone SurA, peptide-binding domain"/>
    <property type="match status" value="1"/>
</dbReference>
<evidence type="ECO:0000256" key="10">
    <source>
        <dbReference type="ARBA" id="ARBA00042775"/>
    </source>
</evidence>